<keyword evidence="1" id="KW-0472">Membrane</keyword>
<dbReference type="KEGG" id="erl:AOC36_03585"/>
<protein>
    <submittedName>
        <fullName evidence="2">Uncharacterized protein</fullName>
    </submittedName>
</protein>
<name>A0A109UGR5_9FIRM</name>
<evidence type="ECO:0000313" key="2">
    <source>
        <dbReference type="EMBL" id="AMC93090.1"/>
    </source>
</evidence>
<keyword evidence="1" id="KW-1133">Transmembrane helix</keyword>
<dbReference type="AlphaFoldDB" id="A0A109UGR5"/>
<evidence type="ECO:0000256" key="1">
    <source>
        <dbReference type="SAM" id="Phobius"/>
    </source>
</evidence>
<evidence type="ECO:0000313" key="3">
    <source>
        <dbReference type="Proteomes" id="UP000063781"/>
    </source>
</evidence>
<reference evidence="2 3" key="1">
    <citation type="submission" date="2015-10" db="EMBL/GenBank/DDBJ databases">
        <title>Erysipelothrix larvae sp. LV19 isolated from the larval gut of the rhinoceros beetle, Trypoxylus dichotomus.</title>
        <authorList>
            <person name="Lim S."/>
            <person name="Kim B.-C."/>
        </authorList>
    </citation>
    <scope>NUCLEOTIDE SEQUENCE [LARGE SCALE GENOMIC DNA]</scope>
    <source>
        <strain evidence="2 3">LV19</strain>
    </source>
</reference>
<feature type="transmembrane region" description="Helical" evidence="1">
    <location>
        <begin position="271"/>
        <end position="288"/>
    </location>
</feature>
<keyword evidence="1" id="KW-0812">Transmembrane</keyword>
<sequence length="339" mass="39006">MKKIRLYAMSTTNLLILLTLLMMLSYVHLSAKREKLPFFMTPNFIKVTNNSANNVPVRLLEKYNSEEDITIISAYDEEATIGIYDPNMNYAMGNTVIFFGQTRYFSSSDYLNATKSGIIVSDNLAYDMEHCKLSNNDHIEDVMYCTDSESMLSNDGKTRQIVNLFSFDNLGESVYLDYYSESGKGVVSQIVSDLKQNGYHVDSSDIPNVIEALIQPNKGLISVIMTGSFVFYILYYIVSYWYFFNMRREVSIHYLHGGQFKSMAHRFVKPLFYISILQLTVAYLFANYQRSFGYLIMSNGSLLIISIFHIVLTLSIHVIAYQRVYTSIKNKRGDTDYVR</sequence>
<keyword evidence="3" id="KW-1185">Reference proteome</keyword>
<dbReference type="Proteomes" id="UP000063781">
    <property type="component" value="Chromosome"/>
</dbReference>
<dbReference type="EMBL" id="CP013213">
    <property type="protein sequence ID" value="AMC93090.1"/>
    <property type="molecule type" value="Genomic_DNA"/>
</dbReference>
<proteinExistence type="predicted"/>
<gene>
    <name evidence="2" type="ORF">AOC36_03585</name>
</gene>
<feature type="transmembrane region" description="Helical" evidence="1">
    <location>
        <begin position="300"/>
        <end position="321"/>
    </location>
</feature>
<dbReference type="STRING" id="1514105.AOC36_03585"/>
<feature type="transmembrane region" description="Helical" evidence="1">
    <location>
        <begin position="220"/>
        <end position="243"/>
    </location>
</feature>
<organism evidence="2 3">
    <name type="scientific">Erysipelothrix larvae</name>
    <dbReference type="NCBI Taxonomy" id="1514105"/>
    <lineage>
        <taxon>Bacteria</taxon>
        <taxon>Bacillati</taxon>
        <taxon>Bacillota</taxon>
        <taxon>Erysipelotrichia</taxon>
        <taxon>Erysipelotrichales</taxon>
        <taxon>Erysipelotrichaceae</taxon>
        <taxon>Erysipelothrix</taxon>
    </lineage>
</organism>
<dbReference type="RefSeq" id="WP_067631524.1">
    <property type="nucleotide sequence ID" value="NZ_CP013213.1"/>
</dbReference>
<accession>A0A109UGR5</accession>
<dbReference type="OrthoDB" id="1711127at2"/>